<keyword evidence="3" id="KW-1185">Reference proteome</keyword>
<keyword evidence="1" id="KW-1133">Transmembrane helix</keyword>
<dbReference type="Proteomes" id="UP000214880">
    <property type="component" value="Unassembled WGS sequence"/>
</dbReference>
<evidence type="ECO:0000313" key="3">
    <source>
        <dbReference type="Proteomes" id="UP000214880"/>
    </source>
</evidence>
<keyword evidence="1" id="KW-0812">Transmembrane</keyword>
<dbReference type="EMBL" id="FNHB01000001">
    <property type="protein sequence ID" value="SDL52039.1"/>
    <property type="molecule type" value="Genomic_DNA"/>
</dbReference>
<organism evidence="2 3">
    <name type="scientific">Dendrosporobacter quercicolus</name>
    <dbReference type="NCBI Taxonomy" id="146817"/>
    <lineage>
        <taxon>Bacteria</taxon>
        <taxon>Bacillati</taxon>
        <taxon>Bacillota</taxon>
        <taxon>Negativicutes</taxon>
        <taxon>Selenomonadales</taxon>
        <taxon>Sporomusaceae</taxon>
        <taxon>Dendrosporobacter</taxon>
    </lineage>
</organism>
<reference evidence="2 3" key="1">
    <citation type="submission" date="2016-10" db="EMBL/GenBank/DDBJ databases">
        <authorList>
            <person name="de Groot N.N."/>
        </authorList>
    </citation>
    <scope>NUCLEOTIDE SEQUENCE [LARGE SCALE GENOMIC DNA]</scope>
    <source>
        <strain evidence="2 3">DSM 1736</strain>
    </source>
</reference>
<proteinExistence type="predicted"/>
<protein>
    <submittedName>
        <fullName evidence="2">Uncharacterized protein</fullName>
    </submittedName>
</protein>
<feature type="transmembrane region" description="Helical" evidence="1">
    <location>
        <begin position="132"/>
        <end position="151"/>
    </location>
</feature>
<feature type="transmembrane region" description="Helical" evidence="1">
    <location>
        <begin position="46"/>
        <end position="65"/>
    </location>
</feature>
<dbReference type="Pfam" id="PF04306">
    <property type="entry name" value="DUF456"/>
    <property type="match status" value="1"/>
</dbReference>
<evidence type="ECO:0000256" key="1">
    <source>
        <dbReference type="SAM" id="Phobius"/>
    </source>
</evidence>
<dbReference type="STRING" id="146817.SAMN04488502_101109"/>
<gene>
    <name evidence="2" type="ORF">SAMN04488502_101109</name>
</gene>
<keyword evidence="1" id="KW-0472">Membrane</keyword>
<name>A0A1G9KQU7_9FIRM</name>
<feature type="transmembrane region" description="Helical" evidence="1">
    <location>
        <begin position="7"/>
        <end position="40"/>
    </location>
</feature>
<accession>A0A1G9KQU7</accession>
<evidence type="ECO:0000313" key="2">
    <source>
        <dbReference type="EMBL" id="SDL52039.1"/>
    </source>
</evidence>
<dbReference type="InterPro" id="IPR007403">
    <property type="entry name" value="DUF456"/>
</dbReference>
<sequence>MLVLKLGVMIIMVIGLYCTVFPRIPGTLIIFTGAAAYWWFTGFVTYQPWLAYVLIAAVAVAEAGLRALRAYVTGREDVTRTFSTDTTVGNMAGLIVSEAILGPSAGTILWELLAGKALFSRWTSVAKILKRLILVAVIRFCFGLVMIYLIIEYVFL</sequence>
<dbReference type="AlphaFoldDB" id="A0A1G9KQU7"/>
<dbReference type="RefSeq" id="WP_173812512.1">
    <property type="nucleotide sequence ID" value="NZ_FNHB01000001.1"/>
</dbReference>